<reference evidence="3" key="2">
    <citation type="submission" date="2020-05" db="UniProtKB">
        <authorList>
            <consortium name="EnsemblMetazoa"/>
        </authorList>
    </citation>
    <scope>IDENTIFICATION</scope>
    <source>
        <strain evidence="3">IAEA</strain>
    </source>
</reference>
<dbReference type="EnsemblMetazoa" id="GPAI041870-RA">
    <property type="protein sequence ID" value="GPAI041870-PA"/>
    <property type="gene ID" value="GPAI041870"/>
</dbReference>
<evidence type="ECO:0000313" key="3">
    <source>
        <dbReference type="EnsemblMetazoa" id="GPAI041870-PA"/>
    </source>
</evidence>
<keyword evidence="1" id="KW-0812">Transmembrane</keyword>
<feature type="signal peptide" evidence="2">
    <location>
        <begin position="1"/>
        <end position="22"/>
    </location>
</feature>
<evidence type="ECO:0000256" key="1">
    <source>
        <dbReference type="SAM" id="Phobius"/>
    </source>
</evidence>
<dbReference type="VEuPathDB" id="VectorBase:GPAI041870"/>
<keyword evidence="4" id="KW-1185">Reference proteome</keyword>
<accession>A0A1B0AD82</accession>
<feature type="chain" id="PRO_5008403738" evidence="2">
    <location>
        <begin position="23"/>
        <end position="153"/>
    </location>
</feature>
<protein>
    <submittedName>
        <fullName evidence="3">Uncharacterized protein</fullName>
    </submittedName>
</protein>
<name>A0A1B0AD82_GLOPL</name>
<evidence type="ECO:0000256" key="2">
    <source>
        <dbReference type="SAM" id="SignalP"/>
    </source>
</evidence>
<dbReference type="Proteomes" id="UP000092445">
    <property type="component" value="Unassembled WGS sequence"/>
</dbReference>
<proteinExistence type="predicted"/>
<feature type="transmembrane region" description="Helical" evidence="1">
    <location>
        <begin position="46"/>
        <end position="69"/>
    </location>
</feature>
<keyword evidence="2" id="KW-0732">Signal</keyword>
<dbReference type="STRING" id="7398.A0A1B0AD82"/>
<sequence>MYNKLLKSVLLLWIIVCLCCQALEEVQASLYGIDETVKTLLPDLNSVTFEVMLVGMVNNNFDLTFLLFLKFRTLIIKQSIDAAQSPGAARFSRRDERGRLSKRIQDHLVDSFCNLSIEEAMQLARRVKSRQLGISLLTKEQLENMAKRVQENA</sequence>
<keyword evidence="1" id="KW-1133">Transmembrane helix</keyword>
<evidence type="ECO:0000313" key="4">
    <source>
        <dbReference type="Proteomes" id="UP000092445"/>
    </source>
</evidence>
<organism evidence="3 4">
    <name type="scientific">Glossina pallidipes</name>
    <name type="common">Tsetse fly</name>
    <dbReference type="NCBI Taxonomy" id="7398"/>
    <lineage>
        <taxon>Eukaryota</taxon>
        <taxon>Metazoa</taxon>
        <taxon>Ecdysozoa</taxon>
        <taxon>Arthropoda</taxon>
        <taxon>Hexapoda</taxon>
        <taxon>Insecta</taxon>
        <taxon>Pterygota</taxon>
        <taxon>Neoptera</taxon>
        <taxon>Endopterygota</taxon>
        <taxon>Diptera</taxon>
        <taxon>Brachycera</taxon>
        <taxon>Muscomorpha</taxon>
        <taxon>Hippoboscoidea</taxon>
        <taxon>Glossinidae</taxon>
        <taxon>Glossina</taxon>
    </lineage>
</organism>
<keyword evidence="1" id="KW-0472">Membrane</keyword>
<dbReference type="AlphaFoldDB" id="A0A1B0AD82"/>
<reference evidence="4" key="1">
    <citation type="submission" date="2014-03" db="EMBL/GenBank/DDBJ databases">
        <authorList>
            <person name="Aksoy S."/>
            <person name="Warren W."/>
            <person name="Wilson R.K."/>
        </authorList>
    </citation>
    <scope>NUCLEOTIDE SEQUENCE [LARGE SCALE GENOMIC DNA]</scope>
    <source>
        <strain evidence="4">IAEA</strain>
    </source>
</reference>